<evidence type="ECO:0000256" key="9">
    <source>
        <dbReference type="RuleBase" id="RU003906"/>
    </source>
</evidence>
<dbReference type="OrthoDB" id="5291088at2"/>
<keyword evidence="12" id="KW-1185">Reference proteome</keyword>
<name>A0A1Y6B9Q5_9BACT</name>
<dbReference type="Pfam" id="PF00297">
    <property type="entry name" value="Ribosomal_L3"/>
    <property type="match status" value="1"/>
</dbReference>
<dbReference type="InterPro" id="IPR000597">
    <property type="entry name" value="Ribosomal_uL3"/>
</dbReference>
<evidence type="ECO:0000256" key="1">
    <source>
        <dbReference type="ARBA" id="ARBA00006540"/>
    </source>
</evidence>
<organism evidence="11 12">
    <name type="scientific">Pseudobacteriovorax antillogorgiicola</name>
    <dbReference type="NCBI Taxonomy" id="1513793"/>
    <lineage>
        <taxon>Bacteria</taxon>
        <taxon>Pseudomonadati</taxon>
        <taxon>Bdellovibrionota</taxon>
        <taxon>Oligoflexia</taxon>
        <taxon>Oligoflexales</taxon>
        <taxon>Pseudobacteriovoracaceae</taxon>
        <taxon>Pseudobacteriovorax</taxon>
    </lineage>
</organism>
<evidence type="ECO:0000256" key="6">
    <source>
        <dbReference type="ARBA" id="ARBA00035243"/>
    </source>
</evidence>
<evidence type="ECO:0000256" key="7">
    <source>
        <dbReference type="HAMAP-Rule" id="MF_01325"/>
    </source>
</evidence>
<evidence type="ECO:0000256" key="5">
    <source>
        <dbReference type="ARBA" id="ARBA00023274"/>
    </source>
</evidence>
<keyword evidence="4 7" id="KW-0689">Ribosomal protein</keyword>
<evidence type="ECO:0000256" key="2">
    <source>
        <dbReference type="ARBA" id="ARBA00022730"/>
    </source>
</evidence>
<dbReference type="GO" id="GO:0005840">
    <property type="term" value="C:ribosome"/>
    <property type="evidence" value="ECO:0007669"/>
    <property type="project" value="UniProtKB-UniRule"/>
</dbReference>
<dbReference type="HAMAP" id="MF_01325_B">
    <property type="entry name" value="Ribosomal_uL3_B"/>
    <property type="match status" value="1"/>
</dbReference>
<sequence length="213" mass="23725">MQGLIAKKVGMTRVLDEQGQMIPVTLLKVEDQQITKILTVDRDGYHGIQVGYYQKPERKLNKPDLTRLRKGGIEANFTRFKEYRFDSAVELELGSKLSADLLAEVKAVDVTGVTKGHGFEGSITRWGHKTGRRTHGSHFHRRPGSLGQRTTPGRVYKNKEMPGHMGSAQRTIQNLKVVDVDVEANVIALKGSVPGHRDGFVIVKPSTKLKESK</sequence>
<dbReference type="GO" id="GO:0003735">
    <property type="term" value="F:structural constituent of ribosome"/>
    <property type="evidence" value="ECO:0007669"/>
    <property type="project" value="UniProtKB-UniRule"/>
</dbReference>
<dbReference type="PANTHER" id="PTHR11229:SF16">
    <property type="entry name" value="LARGE RIBOSOMAL SUBUNIT PROTEIN UL3C"/>
    <property type="match status" value="1"/>
</dbReference>
<comment type="function">
    <text evidence="7 9">One of the primary rRNA binding proteins, it binds directly near the 3'-end of the 23S rRNA, where it nucleates assembly of the 50S subunit.</text>
</comment>
<dbReference type="Gene3D" id="2.40.30.10">
    <property type="entry name" value="Translation factors"/>
    <property type="match status" value="2"/>
</dbReference>
<feature type="compositionally biased region" description="Basic residues" evidence="10">
    <location>
        <begin position="126"/>
        <end position="143"/>
    </location>
</feature>
<dbReference type="STRING" id="1513793.SAMN06296036_101214"/>
<evidence type="ECO:0000313" key="12">
    <source>
        <dbReference type="Proteomes" id="UP000192907"/>
    </source>
</evidence>
<proteinExistence type="inferred from homology"/>
<keyword evidence="3 7" id="KW-0694">RNA-binding</keyword>
<feature type="region of interest" description="Disordered" evidence="10">
    <location>
        <begin position="124"/>
        <end position="154"/>
    </location>
</feature>
<dbReference type="InterPro" id="IPR019927">
    <property type="entry name" value="Ribosomal_uL3_bac/org-type"/>
</dbReference>
<evidence type="ECO:0000256" key="4">
    <source>
        <dbReference type="ARBA" id="ARBA00022980"/>
    </source>
</evidence>
<dbReference type="RefSeq" id="WP_132314657.1">
    <property type="nucleotide sequence ID" value="NZ_FWZT01000001.1"/>
</dbReference>
<evidence type="ECO:0000256" key="3">
    <source>
        <dbReference type="ARBA" id="ARBA00022884"/>
    </source>
</evidence>
<dbReference type="NCBIfam" id="TIGR03625">
    <property type="entry name" value="L3_bact"/>
    <property type="match status" value="1"/>
</dbReference>
<comment type="similarity">
    <text evidence="1 7 8">Belongs to the universal ribosomal protein uL3 family.</text>
</comment>
<reference evidence="12" key="1">
    <citation type="submission" date="2017-04" db="EMBL/GenBank/DDBJ databases">
        <authorList>
            <person name="Varghese N."/>
            <person name="Submissions S."/>
        </authorList>
    </citation>
    <scope>NUCLEOTIDE SEQUENCE [LARGE SCALE GENOMIC DNA]</scope>
    <source>
        <strain evidence="12">RKEM611</strain>
    </source>
</reference>
<accession>A0A1Y6B9Q5</accession>
<dbReference type="FunFam" id="2.40.30.10:FF:000004">
    <property type="entry name" value="50S ribosomal protein L3"/>
    <property type="match status" value="1"/>
</dbReference>
<comment type="subunit">
    <text evidence="7 9">Part of the 50S ribosomal subunit. Forms a cluster with proteins L14 and L19.</text>
</comment>
<dbReference type="PANTHER" id="PTHR11229">
    <property type="entry name" value="50S RIBOSOMAL PROTEIN L3"/>
    <property type="match status" value="1"/>
</dbReference>
<dbReference type="GO" id="GO:0019843">
    <property type="term" value="F:rRNA binding"/>
    <property type="evidence" value="ECO:0007669"/>
    <property type="project" value="UniProtKB-UniRule"/>
</dbReference>
<dbReference type="EMBL" id="FWZT01000001">
    <property type="protein sequence ID" value="SME88987.1"/>
    <property type="molecule type" value="Genomic_DNA"/>
</dbReference>
<keyword evidence="5 7" id="KW-0687">Ribonucleoprotein</keyword>
<keyword evidence="2 7" id="KW-0699">rRNA-binding</keyword>
<dbReference type="Proteomes" id="UP000192907">
    <property type="component" value="Unassembled WGS sequence"/>
</dbReference>
<evidence type="ECO:0000256" key="8">
    <source>
        <dbReference type="RuleBase" id="RU003905"/>
    </source>
</evidence>
<dbReference type="GO" id="GO:0006412">
    <property type="term" value="P:translation"/>
    <property type="evidence" value="ECO:0007669"/>
    <property type="project" value="UniProtKB-UniRule"/>
</dbReference>
<dbReference type="InterPro" id="IPR019926">
    <property type="entry name" value="Ribosomal_uL3_CS"/>
</dbReference>
<protein>
    <recommendedName>
        <fullName evidence="6 7">Large ribosomal subunit protein uL3</fullName>
    </recommendedName>
</protein>
<evidence type="ECO:0000256" key="10">
    <source>
        <dbReference type="SAM" id="MobiDB-lite"/>
    </source>
</evidence>
<dbReference type="PROSITE" id="PS00474">
    <property type="entry name" value="RIBOSOMAL_L3"/>
    <property type="match status" value="1"/>
</dbReference>
<evidence type="ECO:0000313" key="11">
    <source>
        <dbReference type="EMBL" id="SME88987.1"/>
    </source>
</evidence>
<gene>
    <name evidence="7" type="primary">rplC</name>
    <name evidence="11" type="ORF">SAMN06296036_101214</name>
</gene>
<dbReference type="SUPFAM" id="SSF50447">
    <property type="entry name" value="Translation proteins"/>
    <property type="match status" value="1"/>
</dbReference>
<dbReference type="GO" id="GO:1990904">
    <property type="term" value="C:ribonucleoprotein complex"/>
    <property type="evidence" value="ECO:0007669"/>
    <property type="project" value="UniProtKB-KW"/>
</dbReference>
<dbReference type="InterPro" id="IPR009000">
    <property type="entry name" value="Transl_B-barrel_sf"/>
</dbReference>
<dbReference type="AlphaFoldDB" id="A0A1Y6B9Q5"/>